<feature type="transmembrane region" description="Helical" evidence="5">
    <location>
        <begin position="12"/>
        <end position="28"/>
    </location>
</feature>
<protein>
    <submittedName>
        <fullName evidence="7">VWA domain-containing protein</fullName>
    </submittedName>
</protein>
<dbReference type="SUPFAM" id="SSF53300">
    <property type="entry name" value="vWA-like"/>
    <property type="match status" value="1"/>
</dbReference>
<dbReference type="SMART" id="SM00327">
    <property type="entry name" value="VWA"/>
    <property type="match status" value="1"/>
</dbReference>
<evidence type="ECO:0000256" key="5">
    <source>
        <dbReference type="SAM" id="Phobius"/>
    </source>
</evidence>
<name>A0A845PPY0_9FLAO</name>
<accession>A0A845PPY0</accession>
<dbReference type="Pfam" id="PF13519">
    <property type="entry name" value="VWA_2"/>
    <property type="match status" value="1"/>
</dbReference>
<dbReference type="EMBL" id="JAAABJ010000229">
    <property type="protein sequence ID" value="NAW50212.1"/>
    <property type="molecule type" value="Genomic_DNA"/>
</dbReference>
<evidence type="ECO:0000313" key="8">
    <source>
        <dbReference type="Proteomes" id="UP000553459"/>
    </source>
</evidence>
<evidence type="ECO:0000259" key="6">
    <source>
        <dbReference type="PROSITE" id="PS50234"/>
    </source>
</evidence>
<dbReference type="PROSITE" id="PS50234">
    <property type="entry name" value="VWFA"/>
    <property type="match status" value="1"/>
</dbReference>
<dbReference type="Gene3D" id="3.40.50.410">
    <property type="entry name" value="von Willebrand factor, type A domain"/>
    <property type="match status" value="1"/>
</dbReference>
<evidence type="ECO:0000256" key="2">
    <source>
        <dbReference type="ARBA" id="ARBA00022692"/>
    </source>
</evidence>
<keyword evidence="2 5" id="KW-0812">Transmembrane</keyword>
<dbReference type="Proteomes" id="UP000553459">
    <property type="component" value="Unassembled WGS sequence"/>
</dbReference>
<comment type="caution">
    <text evidence="7">The sequence shown here is derived from an EMBL/GenBank/DDBJ whole genome shotgun (WGS) entry which is preliminary data.</text>
</comment>
<keyword evidence="3 5" id="KW-1133">Transmembrane helix</keyword>
<dbReference type="InterPro" id="IPR050768">
    <property type="entry name" value="UPF0353/GerABKA_families"/>
</dbReference>
<sequence>MNWTFDNYNCFFLLLLLPLLGGMIFYFMRWRGKKKNLFADEHFHAVLFMSKAKYQYVFIVLYFLGFIFLILAFADLITGREEVKTQHKISNVVLLLDVSNSMNAEDVQPSRLQKEKKIVLETLEKMKDERVGIVVFAGNAVSIMPLTTDYEAVKTYIQAMETSMIGQQGTDFLVALKEVSKMYKASSKSGRNVVLISDGEDNEGNDKAAASLAKAQGIKIIAVGIGSDQGAPVPDYMHGQLMGYKINPYGEPVISKRQTQALVEMSNSTGGVYIDGNADKVADQLVNTIEKLKSEIEEVRDSSSAKHAYQWFLGISMLLFFIIYLTNPKRDLNI</sequence>
<organism evidence="7 8">
    <name type="scientific">Elizabethkingia argenteiflava</name>
    <dbReference type="NCBI Taxonomy" id="2681556"/>
    <lineage>
        <taxon>Bacteria</taxon>
        <taxon>Pseudomonadati</taxon>
        <taxon>Bacteroidota</taxon>
        <taxon>Flavobacteriia</taxon>
        <taxon>Flavobacteriales</taxon>
        <taxon>Weeksellaceae</taxon>
        <taxon>Elizabethkingia</taxon>
    </lineage>
</organism>
<evidence type="ECO:0000256" key="3">
    <source>
        <dbReference type="ARBA" id="ARBA00022989"/>
    </source>
</evidence>
<feature type="domain" description="VWFA" evidence="6">
    <location>
        <begin position="91"/>
        <end position="289"/>
    </location>
</feature>
<dbReference type="InterPro" id="IPR036465">
    <property type="entry name" value="vWFA_dom_sf"/>
</dbReference>
<keyword evidence="8" id="KW-1185">Reference proteome</keyword>
<keyword evidence="1" id="KW-1003">Cell membrane</keyword>
<dbReference type="InterPro" id="IPR002035">
    <property type="entry name" value="VWF_A"/>
</dbReference>
<keyword evidence="4 5" id="KW-0472">Membrane</keyword>
<dbReference type="PANTHER" id="PTHR22550:SF5">
    <property type="entry name" value="LEUCINE ZIPPER PROTEIN 4"/>
    <property type="match status" value="1"/>
</dbReference>
<dbReference type="RefSeq" id="WP_166518573.1">
    <property type="nucleotide sequence ID" value="NZ_JAAABJ010000229.1"/>
</dbReference>
<evidence type="ECO:0000256" key="1">
    <source>
        <dbReference type="ARBA" id="ARBA00022475"/>
    </source>
</evidence>
<feature type="transmembrane region" description="Helical" evidence="5">
    <location>
        <begin position="308"/>
        <end position="326"/>
    </location>
</feature>
<dbReference type="AlphaFoldDB" id="A0A845PPY0"/>
<reference evidence="7 8" key="1">
    <citation type="submission" date="2019-11" db="EMBL/GenBank/DDBJ databases">
        <title>Characterization of Elizabethkingia argenteiflava sp. nov., isolated from inner surface of Soybean Pods.</title>
        <authorList>
            <person name="Mo S."/>
        </authorList>
    </citation>
    <scope>NUCLEOTIDE SEQUENCE [LARGE SCALE GENOMIC DNA]</scope>
    <source>
        <strain evidence="7 8">YB22</strain>
    </source>
</reference>
<dbReference type="PANTHER" id="PTHR22550">
    <property type="entry name" value="SPORE GERMINATION PROTEIN"/>
    <property type="match status" value="1"/>
</dbReference>
<gene>
    <name evidence="7" type="ORF">GNY06_02015</name>
</gene>
<evidence type="ECO:0000256" key="4">
    <source>
        <dbReference type="ARBA" id="ARBA00023136"/>
    </source>
</evidence>
<evidence type="ECO:0000313" key="7">
    <source>
        <dbReference type="EMBL" id="NAW50212.1"/>
    </source>
</evidence>
<proteinExistence type="predicted"/>
<feature type="transmembrane region" description="Helical" evidence="5">
    <location>
        <begin position="56"/>
        <end position="77"/>
    </location>
</feature>